<evidence type="ECO:0000313" key="3">
    <source>
        <dbReference type="Proteomes" id="UP000430345"/>
    </source>
</evidence>
<dbReference type="RefSeq" id="WP_152888565.1">
    <property type="nucleotide sequence ID" value="NZ_WHJC01000050.1"/>
</dbReference>
<dbReference type="AlphaFoldDB" id="A0A6I1MJG6"/>
<protein>
    <submittedName>
        <fullName evidence="2">Uncharacterized protein</fullName>
    </submittedName>
</protein>
<reference evidence="2 3" key="1">
    <citation type="submission" date="2019-10" db="EMBL/GenBank/DDBJ databases">
        <title>The Genome Sequence of Clostridium tarantellae Isolated from Fish Brain.</title>
        <authorList>
            <person name="Bano L."/>
            <person name="Kiel M."/>
            <person name="Sales G."/>
            <person name="Doxey A.C."/>
            <person name="Mansfield M.J."/>
            <person name="Schiavone M."/>
            <person name="Rossetto O."/>
            <person name="Pirazzini M."/>
            <person name="Dobrindt U."/>
            <person name="Montecucco C."/>
        </authorList>
    </citation>
    <scope>NUCLEOTIDE SEQUENCE [LARGE SCALE GENOMIC DNA]</scope>
    <source>
        <strain evidence="2 3">DSM 3997</strain>
    </source>
</reference>
<comment type="caution">
    <text evidence="2">The sequence shown here is derived from an EMBL/GenBank/DDBJ whole genome shotgun (WGS) entry which is preliminary data.</text>
</comment>
<keyword evidence="1" id="KW-0812">Transmembrane</keyword>
<accession>A0A6I1MJG6</accession>
<evidence type="ECO:0000256" key="1">
    <source>
        <dbReference type="SAM" id="Phobius"/>
    </source>
</evidence>
<keyword evidence="1" id="KW-1133">Transmembrane helix</keyword>
<sequence>MGGRKKFLVNVIIGIFFALCVYNLGIYLYDFKLSVSNTYKIFIHNKTNKALKDLELSFYNGDIIEKIENIDTNKSCMVNLNTKNINGETSLYLTYKDNKGNIQKVCVVGYLEKGYGGIEKIKIKSSNKEGILEIN</sequence>
<proteinExistence type="predicted"/>
<name>A0A6I1MJG6_9CLOT</name>
<organism evidence="2 3">
    <name type="scientific">Clostridium tarantellae</name>
    <dbReference type="NCBI Taxonomy" id="39493"/>
    <lineage>
        <taxon>Bacteria</taxon>
        <taxon>Bacillati</taxon>
        <taxon>Bacillota</taxon>
        <taxon>Clostridia</taxon>
        <taxon>Eubacteriales</taxon>
        <taxon>Clostridiaceae</taxon>
        <taxon>Clostridium</taxon>
    </lineage>
</organism>
<gene>
    <name evidence="2" type="ORF">GBZ86_05565</name>
</gene>
<keyword evidence="1" id="KW-0472">Membrane</keyword>
<keyword evidence="3" id="KW-1185">Reference proteome</keyword>
<dbReference type="EMBL" id="WHJC01000050">
    <property type="protein sequence ID" value="MPQ43230.1"/>
    <property type="molecule type" value="Genomic_DNA"/>
</dbReference>
<evidence type="ECO:0000313" key="2">
    <source>
        <dbReference type="EMBL" id="MPQ43230.1"/>
    </source>
</evidence>
<dbReference type="Proteomes" id="UP000430345">
    <property type="component" value="Unassembled WGS sequence"/>
</dbReference>
<feature type="transmembrane region" description="Helical" evidence="1">
    <location>
        <begin position="7"/>
        <end position="29"/>
    </location>
</feature>